<sequence>MNYEKPKEPEDSQNIQEDADLRK</sequence>
<evidence type="ECO:0000256" key="1">
    <source>
        <dbReference type="SAM" id="MobiDB-lite"/>
    </source>
</evidence>
<name>A0A383DUJ9_9ZZZZ</name>
<accession>A0A383DUJ9</accession>
<dbReference type="EMBL" id="UINC01220190">
    <property type="protein sequence ID" value="SVE47994.1"/>
    <property type="molecule type" value="Genomic_DNA"/>
</dbReference>
<feature type="non-terminal residue" evidence="2">
    <location>
        <position position="23"/>
    </location>
</feature>
<feature type="region of interest" description="Disordered" evidence="1">
    <location>
        <begin position="1"/>
        <end position="23"/>
    </location>
</feature>
<feature type="compositionally biased region" description="Basic and acidic residues" evidence="1">
    <location>
        <begin position="1"/>
        <end position="10"/>
    </location>
</feature>
<proteinExistence type="predicted"/>
<protein>
    <submittedName>
        <fullName evidence="2">Uncharacterized protein</fullName>
    </submittedName>
</protein>
<evidence type="ECO:0000313" key="2">
    <source>
        <dbReference type="EMBL" id="SVE47994.1"/>
    </source>
</evidence>
<organism evidence="2">
    <name type="scientific">marine metagenome</name>
    <dbReference type="NCBI Taxonomy" id="408172"/>
    <lineage>
        <taxon>unclassified sequences</taxon>
        <taxon>metagenomes</taxon>
        <taxon>ecological metagenomes</taxon>
    </lineage>
</organism>
<gene>
    <name evidence="2" type="ORF">METZ01_LOCUS500848</name>
</gene>
<dbReference type="AlphaFoldDB" id="A0A383DUJ9"/>
<reference evidence="2" key="1">
    <citation type="submission" date="2018-05" db="EMBL/GenBank/DDBJ databases">
        <authorList>
            <person name="Lanie J.A."/>
            <person name="Ng W.-L."/>
            <person name="Kazmierczak K.M."/>
            <person name="Andrzejewski T.M."/>
            <person name="Davidsen T.M."/>
            <person name="Wayne K.J."/>
            <person name="Tettelin H."/>
            <person name="Glass J.I."/>
            <person name="Rusch D."/>
            <person name="Podicherti R."/>
            <person name="Tsui H.-C.T."/>
            <person name="Winkler M.E."/>
        </authorList>
    </citation>
    <scope>NUCLEOTIDE SEQUENCE</scope>
</reference>